<dbReference type="Proteomes" id="UP001141327">
    <property type="component" value="Unassembled WGS sequence"/>
</dbReference>
<dbReference type="GO" id="GO:0005840">
    <property type="term" value="C:ribosome"/>
    <property type="evidence" value="ECO:0007669"/>
    <property type="project" value="UniProtKB-KW"/>
</dbReference>
<evidence type="ECO:0000256" key="1">
    <source>
        <dbReference type="ARBA" id="ARBA00009680"/>
    </source>
</evidence>
<dbReference type="InterPro" id="IPR018098">
    <property type="entry name" value="Ribosomal_eS24_CS"/>
</dbReference>
<dbReference type="HAMAP" id="MF_00545">
    <property type="entry name" value="Ribosomal_eS24"/>
    <property type="match status" value="1"/>
</dbReference>
<gene>
    <name evidence="6" type="ORF">PAPYR_10156</name>
</gene>
<dbReference type="InterPro" id="IPR012678">
    <property type="entry name" value="Ribosomal_uL23/eL15/eS24_sf"/>
</dbReference>
<comment type="similarity">
    <text evidence="1 4">Belongs to the eukaryotic ribosomal protein eS24 family.</text>
</comment>
<dbReference type="PANTHER" id="PTHR10496">
    <property type="entry name" value="40S RIBOSOMAL PROTEIN S24"/>
    <property type="match status" value="1"/>
</dbReference>
<evidence type="ECO:0000256" key="5">
    <source>
        <dbReference type="SAM" id="MobiDB-lite"/>
    </source>
</evidence>
<protein>
    <recommendedName>
        <fullName evidence="4">40S ribosomal protein S24</fullName>
    </recommendedName>
</protein>
<evidence type="ECO:0000256" key="2">
    <source>
        <dbReference type="ARBA" id="ARBA00022980"/>
    </source>
</evidence>
<dbReference type="Gene3D" id="3.30.70.3370">
    <property type="match status" value="1"/>
</dbReference>
<feature type="compositionally biased region" description="Basic residues" evidence="5">
    <location>
        <begin position="153"/>
        <end position="162"/>
    </location>
</feature>
<evidence type="ECO:0000313" key="6">
    <source>
        <dbReference type="EMBL" id="KAJ4454981.1"/>
    </source>
</evidence>
<accession>A0ABQ8UAR0</accession>
<evidence type="ECO:0000256" key="3">
    <source>
        <dbReference type="ARBA" id="ARBA00023274"/>
    </source>
</evidence>
<proteinExistence type="inferred from homology"/>
<organism evidence="6 7">
    <name type="scientific">Paratrimastix pyriformis</name>
    <dbReference type="NCBI Taxonomy" id="342808"/>
    <lineage>
        <taxon>Eukaryota</taxon>
        <taxon>Metamonada</taxon>
        <taxon>Preaxostyla</taxon>
        <taxon>Paratrimastigidae</taxon>
        <taxon>Paratrimastix</taxon>
    </lineage>
</organism>
<keyword evidence="3" id="KW-0687">Ribonucleoprotein</keyword>
<keyword evidence="7" id="KW-1185">Reference proteome</keyword>
<feature type="compositionally biased region" description="Basic residues" evidence="5">
    <location>
        <begin position="128"/>
        <end position="144"/>
    </location>
</feature>
<feature type="region of interest" description="Disordered" evidence="5">
    <location>
        <begin position="127"/>
        <end position="162"/>
    </location>
</feature>
<dbReference type="InterPro" id="IPR053709">
    <property type="entry name" value="eRP_eS24_sf"/>
</dbReference>
<sequence length="162" mass="18639">MKSTEEPRISVMCEKLQSEDAEHFTMSVVLRTRKFITNPLLCRKQMIVDVIHGGQACMTKQQIREKLAEKYAVKDVAQVSVFGVRTAFGGGKSTGFALIYDTLDACKRYEPRYRKIRHGLKEAPAIKLVRKSRKEKKNKMKKNRGTHDLKELKAKRRQPSSK</sequence>
<dbReference type="EMBL" id="JAPMOS010000125">
    <property type="protein sequence ID" value="KAJ4454981.1"/>
    <property type="molecule type" value="Genomic_DNA"/>
</dbReference>
<name>A0ABQ8UAR0_9EUKA</name>
<evidence type="ECO:0000313" key="7">
    <source>
        <dbReference type="Proteomes" id="UP001141327"/>
    </source>
</evidence>
<comment type="caution">
    <text evidence="6">The sequence shown here is derived from an EMBL/GenBank/DDBJ whole genome shotgun (WGS) entry which is preliminary data.</text>
</comment>
<evidence type="ECO:0000256" key="4">
    <source>
        <dbReference type="RuleBase" id="RU004383"/>
    </source>
</evidence>
<reference evidence="6" key="1">
    <citation type="journal article" date="2022" name="bioRxiv">
        <title>Genomics of Preaxostyla Flagellates Illuminates Evolutionary Transitions and the Path Towards Mitochondrial Loss.</title>
        <authorList>
            <person name="Novak L.V.F."/>
            <person name="Treitli S.C."/>
            <person name="Pyrih J."/>
            <person name="Halakuc P."/>
            <person name="Pipaliya S.V."/>
            <person name="Vacek V."/>
            <person name="Brzon O."/>
            <person name="Soukal P."/>
            <person name="Eme L."/>
            <person name="Dacks J.B."/>
            <person name="Karnkowska A."/>
            <person name="Elias M."/>
            <person name="Hampl V."/>
        </authorList>
    </citation>
    <scope>NUCLEOTIDE SEQUENCE</scope>
    <source>
        <strain evidence="6">RCP-MX</strain>
    </source>
</reference>
<dbReference type="InterPro" id="IPR001976">
    <property type="entry name" value="Ribosomal_eS24"/>
</dbReference>
<dbReference type="SUPFAM" id="SSF54189">
    <property type="entry name" value="Ribosomal proteins S24e, L23 and L15e"/>
    <property type="match status" value="1"/>
</dbReference>
<dbReference type="PROSITE" id="PS00529">
    <property type="entry name" value="RIBOSOMAL_S24E"/>
    <property type="match status" value="1"/>
</dbReference>
<keyword evidence="2 6" id="KW-0689">Ribosomal protein</keyword>
<dbReference type="Pfam" id="PF01282">
    <property type="entry name" value="Ribosomal_S24e"/>
    <property type="match status" value="1"/>
</dbReference>